<feature type="transmembrane region" description="Helical" evidence="2">
    <location>
        <begin position="155"/>
        <end position="186"/>
    </location>
</feature>
<protein>
    <submittedName>
        <fullName evidence="4">Secreted protein</fullName>
    </submittedName>
</protein>
<feature type="region of interest" description="Disordered" evidence="1">
    <location>
        <begin position="239"/>
        <end position="259"/>
    </location>
</feature>
<keyword evidence="2" id="KW-1133">Transmembrane helix</keyword>
<dbReference type="Proteomes" id="UP000095280">
    <property type="component" value="Unplaced"/>
</dbReference>
<keyword evidence="3" id="KW-1185">Reference proteome</keyword>
<keyword evidence="2" id="KW-0812">Transmembrane</keyword>
<evidence type="ECO:0000256" key="1">
    <source>
        <dbReference type="SAM" id="MobiDB-lite"/>
    </source>
</evidence>
<organism evidence="3 4">
    <name type="scientific">Macrostomum lignano</name>
    <dbReference type="NCBI Taxonomy" id="282301"/>
    <lineage>
        <taxon>Eukaryota</taxon>
        <taxon>Metazoa</taxon>
        <taxon>Spiralia</taxon>
        <taxon>Lophotrochozoa</taxon>
        <taxon>Platyhelminthes</taxon>
        <taxon>Rhabditophora</taxon>
        <taxon>Macrostomorpha</taxon>
        <taxon>Macrostomida</taxon>
        <taxon>Macrostomidae</taxon>
        <taxon>Macrostomum</taxon>
    </lineage>
</organism>
<dbReference type="WBParaSite" id="snap_masked-unitig_23409-processed-gene-0.0-mRNA-1">
    <property type="protein sequence ID" value="snap_masked-unitig_23409-processed-gene-0.0-mRNA-1"/>
    <property type="gene ID" value="snap_masked-unitig_23409-processed-gene-0.0"/>
</dbReference>
<dbReference type="AlphaFoldDB" id="A0A1I8JND0"/>
<evidence type="ECO:0000256" key="2">
    <source>
        <dbReference type="SAM" id="Phobius"/>
    </source>
</evidence>
<keyword evidence="2" id="KW-0472">Membrane</keyword>
<proteinExistence type="predicted"/>
<accession>A0A1I8JND0</accession>
<name>A0A1I8JND0_9PLAT</name>
<reference evidence="4" key="1">
    <citation type="submission" date="2016-11" db="UniProtKB">
        <authorList>
            <consortium name="WormBaseParasite"/>
        </authorList>
    </citation>
    <scope>IDENTIFICATION</scope>
</reference>
<evidence type="ECO:0000313" key="4">
    <source>
        <dbReference type="WBParaSite" id="snap_masked-unitig_23409-processed-gene-0.0-mRNA-1"/>
    </source>
</evidence>
<sequence length="259" mass="26549">PCPAATDACSSAAWPTAPAVGMSNDSFAATATFAKLCYEAALVLLNSNRHETPRTPSEIWTGATCAANASLWNSPRPAPQVPGPITGSGRRTSAPESAGRISKTCSAGLARSPSPTRIGQHGAKALWSFKLARITIAVAALVAVAVAHLKIRSAIAVAALVAVAVAHLKIRSAIAVAALVAVVAALQRTPSMRKLTVAVPLKTALKITRLAVALAVAAAPRKMWTPSAVVAAAATPKRLRPRRNGPVRVPPTLAGRQSP</sequence>
<feature type="transmembrane region" description="Helical" evidence="2">
    <location>
        <begin position="131"/>
        <end position="149"/>
    </location>
</feature>
<evidence type="ECO:0000313" key="3">
    <source>
        <dbReference type="Proteomes" id="UP000095280"/>
    </source>
</evidence>